<protein>
    <submittedName>
        <fullName evidence="2">Uncharacterized protein</fullName>
    </submittedName>
</protein>
<dbReference type="AlphaFoldDB" id="A0A922CMT5"/>
<organism evidence="2 3">
    <name type="scientific">Manduca sexta</name>
    <name type="common">Tobacco hawkmoth</name>
    <name type="synonym">Tobacco hornworm</name>
    <dbReference type="NCBI Taxonomy" id="7130"/>
    <lineage>
        <taxon>Eukaryota</taxon>
        <taxon>Metazoa</taxon>
        <taxon>Ecdysozoa</taxon>
        <taxon>Arthropoda</taxon>
        <taxon>Hexapoda</taxon>
        <taxon>Insecta</taxon>
        <taxon>Pterygota</taxon>
        <taxon>Neoptera</taxon>
        <taxon>Endopterygota</taxon>
        <taxon>Lepidoptera</taxon>
        <taxon>Glossata</taxon>
        <taxon>Ditrysia</taxon>
        <taxon>Bombycoidea</taxon>
        <taxon>Sphingidae</taxon>
        <taxon>Sphinginae</taxon>
        <taxon>Sphingini</taxon>
        <taxon>Manduca</taxon>
    </lineage>
</organism>
<dbReference type="Proteomes" id="UP000791440">
    <property type="component" value="Unassembled WGS sequence"/>
</dbReference>
<gene>
    <name evidence="2" type="ORF">O3G_MSEX006949</name>
</gene>
<proteinExistence type="predicted"/>
<reference evidence="2" key="1">
    <citation type="journal article" date="2016" name="Insect Biochem. Mol. Biol.">
        <title>Multifaceted biological insights from a draft genome sequence of the tobacco hornworm moth, Manduca sexta.</title>
        <authorList>
            <person name="Kanost M.R."/>
            <person name="Arrese E.L."/>
            <person name="Cao X."/>
            <person name="Chen Y.R."/>
            <person name="Chellapilla S."/>
            <person name="Goldsmith M.R."/>
            <person name="Grosse-Wilde E."/>
            <person name="Heckel D.G."/>
            <person name="Herndon N."/>
            <person name="Jiang H."/>
            <person name="Papanicolaou A."/>
            <person name="Qu J."/>
            <person name="Soulages J.L."/>
            <person name="Vogel H."/>
            <person name="Walters J."/>
            <person name="Waterhouse R.M."/>
            <person name="Ahn S.J."/>
            <person name="Almeida F.C."/>
            <person name="An C."/>
            <person name="Aqrawi P."/>
            <person name="Bretschneider A."/>
            <person name="Bryant W.B."/>
            <person name="Bucks S."/>
            <person name="Chao H."/>
            <person name="Chevignon G."/>
            <person name="Christen J.M."/>
            <person name="Clarke D.F."/>
            <person name="Dittmer N.T."/>
            <person name="Ferguson L.C.F."/>
            <person name="Garavelou S."/>
            <person name="Gordon K.H.J."/>
            <person name="Gunaratna R.T."/>
            <person name="Han Y."/>
            <person name="Hauser F."/>
            <person name="He Y."/>
            <person name="Heidel-Fischer H."/>
            <person name="Hirsh A."/>
            <person name="Hu Y."/>
            <person name="Jiang H."/>
            <person name="Kalra D."/>
            <person name="Klinner C."/>
            <person name="Konig C."/>
            <person name="Kovar C."/>
            <person name="Kroll A.R."/>
            <person name="Kuwar S.S."/>
            <person name="Lee S.L."/>
            <person name="Lehman R."/>
            <person name="Li K."/>
            <person name="Li Z."/>
            <person name="Liang H."/>
            <person name="Lovelace S."/>
            <person name="Lu Z."/>
            <person name="Mansfield J.H."/>
            <person name="McCulloch K.J."/>
            <person name="Mathew T."/>
            <person name="Morton B."/>
            <person name="Muzny D.M."/>
            <person name="Neunemann D."/>
            <person name="Ongeri F."/>
            <person name="Pauchet Y."/>
            <person name="Pu L.L."/>
            <person name="Pyrousis I."/>
            <person name="Rao X.J."/>
            <person name="Redding A."/>
            <person name="Roesel C."/>
            <person name="Sanchez-Gracia A."/>
            <person name="Schaack S."/>
            <person name="Shukla A."/>
            <person name="Tetreau G."/>
            <person name="Wang Y."/>
            <person name="Xiong G.H."/>
            <person name="Traut W."/>
            <person name="Walsh T.K."/>
            <person name="Worley K.C."/>
            <person name="Wu D."/>
            <person name="Wu W."/>
            <person name="Wu Y.Q."/>
            <person name="Zhang X."/>
            <person name="Zou Z."/>
            <person name="Zucker H."/>
            <person name="Briscoe A.D."/>
            <person name="Burmester T."/>
            <person name="Clem R.J."/>
            <person name="Feyereisen R."/>
            <person name="Grimmelikhuijzen C.J.P."/>
            <person name="Hamodrakas S.J."/>
            <person name="Hansson B.S."/>
            <person name="Huguet E."/>
            <person name="Jermiin L.S."/>
            <person name="Lan Q."/>
            <person name="Lehman H.K."/>
            <person name="Lorenzen M."/>
            <person name="Merzendorfer H."/>
            <person name="Michalopoulos I."/>
            <person name="Morton D.B."/>
            <person name="Muthukrishnan S."/>
            <person name="Oakeshott J.G."/>
            <person name="Palmer W."/>
            <person name="Park Y."/>
            <person name="Passarelli A.L."/>
            <person name="Rozas J."/>
            <person name="Schwartz L.M."/>
            <person name="Smith W."/>
            <person name="Southgate A."/>
            <person name="Vilcinskas A."/>
            <person name="Vogt R."/>
            <person name="Wang P."/>
            <person name="Werren J."/>
            <person name="Yu X.Q."/>
            <person name="Zhou J.J."/>
            <person name="Brown S.J."/>
            <person name="Scherer S.E."/>
            <person name="Richards S."/>
            <person name="Blissard G.W."/>
        </authorList>
    </citation>
    <scope>NUCLEOTIDE SEQUENCE</scope>
</reference>
<reference evidence="2" key="2">
    <citation type="submission" date="2020-12" db="EMBL/GenBank/DDBJ databases">
        <authorList>
            <person name="Kanost M."/>
        </authorList>
    </citation>
    <scope>NUCLEOTIDE SEQUENCE</scope>
</reference>
<dbReference type="OrthoDB" id="7477053at2759"/>
<name>A0A922CMT5_MANSE</name>
<accession>A0A922CMT5</accession>
<keyword evidence="3" id="KW-1185">Reference proteome</keyword>
<evidence type="ECO:0000313" key="2">
    <source>
        <dbReference type="EMBL" id="KAG6451143.1"/>
    </source>
</evidence>
<feature type="chain" id="PRO_5037541212" evidence="1">
    <location>
        <begin position="17"/>
        <end position="216"/>
    </location>
</feature>
<keyword evidence="1" id="KW-0732">Signal</keyword>
<comment type="caution">
    <text evidence="2">The sequence shown here is derived from an EMBL/GenBank/DDBJ whole genome shotgun (WGS) entry which is preliminary data.</text>
</comment>
<sequence length="216" mass="26213">MLRPCILFLFIYSATAIRYKPKPVHMIAIKDHVFVGEDPKIKAELARRLGSDKDNHAYFKGNDDYNKTDLPDYLIMDEQIYLNRSLRRQNIFNDPKEYHINFKILDMIRQAIYATQFRLDVLDKILVKYINEEKFRVGYMFGKLEEWLHNMKSIWTVVWRTRVYYSGPKARQFRVYKHLLYYAHMLRRNIDITYTVEEIIRIHNEIYTSIKSEEKD</sequence>
<feature type="signal peptide" evidence="1">
    <location>
        <begin position="1"/>
        <end position="16"/>
    </location>
</feature>
<dbReference type="EMBL" id="JH668400">
    <property type="protein sequence ID" value="KAG6451143.1"/>
    <property type="molecule type" value="Genomic_DNA"/>
</dbReference>
<evidence type="ECO:0000256" key="1">
    <source>
        <dbReference type="SAM" id="SignalP"/>
    </source>
</evidence>
<evidence type="ECO:0000313" key="3">
    <source>
        <dbReference type="Proteomes" id="UP000791440"/>
    </source>
</evidence>